<dbReference type="AlphaFoldDB" id="A0A7X0RZ04"/>
<sequence>MSLLVAERLSKTYHASGWFRRQTAEGSAISNLSFTLEEGTCLGILGESGAGKSTLGRMVLGLLPPDEGRLTFRGEDLYPKGRRTRRSWRRDIQVVFQDSYSAVNPRMTIRQIISEPLRNYERQSAQEERRTVAELLELVGLAADDMLKRPSQMSGGQLQRVNIARAIALKPKLIVLDEPVSSLDMIVQKQILHHLRALKEKYGLSYLLISHDVMAVHYLADRVALLEKGTLVDTVDASEMFESGHPTFRAMMQAAGVE</sequence>
<evidence type="ECO:0000259" key="4">
    <source>
        <dbReference type="PROSITE" id="PS50893"/>
    </source>
</evidence>
<dbReference type="SMART" id="SM00382">
    <property type="entry name" value="AAA"/>
    <property type="match status" value="1"/>
</dbReference>
<dbReference type="GO" id="GO:0016887">
    <property type="term" value="F:ATP hydrolysis activity"/>
    <property type="evidence" value="ECO:0007669"/>
    <property type="project" value="InterPro"/>
</dbReference>
<evidence type="ECO:0000256" key="2">
    <source>
        <dbReference type="ARBA" id="ARBA00022741"/>
    </source>
</evidence>
<comment type="caution">
    <text evidence="5">The sequence shown here is derived from an EMBL/GenBank/DDBJ whole genome shotgun (WGS) entry which is preliminary data.</text>
</comment>
<dbReference type="PROSITE" id="PS50893">
    <property type="entry name" value="ABC_TRANSPORTER_2"/>
    <property type="match status" value="1"/>
</dbReference>
<evidence type="ECO:0000256" key="1">
    <source>
        <dbReference type="ARBA" id="ARBA00022448"/>
    </source>
</evidence>
<dbReference type="InterPro" id="IPR003439">
    <property type="entry name" value="ABC_transporter-like_ATP-bd"/>
</dbReference>
<dbReference type="Pfam" id="PF00005">
    <property type="entry name" value="ABC_tran"/>
    <property type="match status" value="1"/>
</dbReference>
<gene>
    <name evidence="5" type="ORF">H7C19_28730</name>
</gene>
<dbReference type="Gene3D" id="3.40.50.300">
    <property type="entry name" value="P-loop containing nucleotide triphosphate hydrolases"/>
    <property type="match status" value="1"/>
</dbReference>
<dbReference type="RefSeq" id="WP_185672535.1">
    <property type="nucleotide sequence ID" value="NZ_JACJVP010000051.1"/>
</dbReference>
<dbReference type="GO" id="GO:0055085">
    <property type="term" value="P:transmembrane transport"/>
    <property type="evidence" value="ECO:0007669"/>
    <property type="project" value="UniProtKB-ARBA"/>
</dbReference>
<dbReference type="InterPro" id="IPR017871">
    <property type="entry name" value="ABC_transporter-like_CS"/>
</dbReference>
<dbReference type="EMBL" id="JACJVP010000051">
    <property type="protein sequence ID" value="MBB6674674.1"/>
    <property type="molecule type" value="Genomic_DNA"/>
</dbReference>
<dbReference type="InterPro" id="IPR050319">
    <property type="entry name" value="ABC_transp_ATP-bind"/>
</dbReference>
<protein>
    <submittedName>
        <fullName evidence="5">ABC transporter ATP-binding protein</fullName>
    </submittedName>
</protein>
<accession>A0A7X0RZ04</accession>
<evidence type="ECO:0000256" key="3">
    <source>
        <dbReference type="ARBA" id="ARBA00022840"/>
    </source>
</evidence>
<keyword evidence="2" id="KW-0547">Nucleotide-binding</keyword>
<organism evidence="5 6">
    <name type="scientific">Cohnella nanjingensis</name>
    <dbReference type="NCBI Taxonomy" id="1387779"/>
    <lineage>
        <taxon>Bacteria</taxon>
        <taxon>Bacillati</taxon>
        <taxon>Bacillota</taxon>
        <taxon>Bacilli</taxon>
        <taxon>Bacillales</taxon>
        <taxon>Paenibacillaceae</taxon>
        <taxon>Cohnella</taxon>
    </lineage>
</organism>
<evidence type="ECO:0000313" key="5">
    <source>
        <dbReference type="EMBL" id="MBB6674674.1"/>
    </source>
</evidence>
<reference evidence="5 6" key="1">
    <citation type="submission" date="2020-08" db="EMBL/GenBank/DDBJ databases">
        <title>Cohnella phylogeny.</title>
        <authorList>
            <person name="Dunlap C."/>
        </authorList>
    </citation>
    <scope>NUCLEOTIDE SEQUENCE [LARGE SCALE GENOMIC DNA]</scope>
    <source>
        <strain evidence="5 6">DSM 28246</strain>
    </source>
</reference>
<keyword evidence="1" id="KW-0813">Transport</keyword>
<dbReference type="PANTHER" id="PTHR43776">
    <property type="entry name" value="TRANSPORT ATP-BINDING PROTEIN"/>
    <property type="match status" value="1"/>
</dbReference>
<dbReference type="InterPro" id="IPR003593">
    <property type="entry name" value="AAA+_ATPase"/>
</dbReference>
<keyword evidence="3 5" id="KW-0067">ATP-binding</keyword>
<dbReference type="PROSITE" id="PS00211">
    <property type="entry name" value="ABC_TRANSPORTER_1"/>
    <property type="match status" value="1"/>
</dbReference>
<dbReference type="GO" id="GO:0005524">
    <property type="term" value="F:ATP binding"/>
    <property type="evidence" value="ECO:0007669"/>
    <property type="project" value="UniProtKB-KW"/>
</dbReference>
<feature type="domain" description="ABC transporter" evidence="4">
    <location>
        <begin position="4"/>
        <end position="253"/>
    </location>
</feature>
<dbReference type="Proteomes" id="UP000547209">
    <property type="component" value="Unassembled WGS sequence"/>
</dbReference>
<dbReference type="CDD" id="cd03257">
    <property type="entry name" value="ABC_NikE_OppD_transporters"/>
    <property type="match status" value="1"/>
</dbReference>
<keyword evidence="6" id="KW-1185">Reference proteome</keyword>
<evidence type="ECO:0000313" key="6">
    <source>
        <dbReference type="Proteomes" id="UP000547209"/>
    </source>
</evidence>
<dbReference type="PANTHER" id="PTHR43776:SF8">
    <property type="entry name" value="ABC TRANSPORTER, ATP-BINDING PROTEIN"/>
    <property type="match status" value="1"/>
</dbReference>
<proteinExistence type="predicted"/>
<name>A0A7X0RZ04_9BACL</name>
<dbReference type="SUPFAM" id="SSF52540">
    <property type="entry name" value="P-loop containing nucleoside triphosphate hydrolases"/>
    <property type="match status" value="1"/>
</dbReference>
<dbReference type="InterPro" id="IPR027417">
    <property type="entry name" value="P-loop_NTPase"/>
</dbReference>